<dbReference type="Proteomes" id="UP000050761">
    <property type="component" value="Unassembled WGS sequence"/>
</dbReference>
<evidence type="ECO:0000313" key="4">
    <source>
        <dbReference type="WBParaSite" id="HPBE_0000574001-mRNA-1"/>
    </source>
</evidence>
<sequence length="80" mass="8409">MTEEFREQTEDPDEAVGTGNSLSTVELTVTRYRGANARKAPNADGRRHVAAVGAGADGASYAFFASSLISSCSCVHESRA</sequence>
<dbReference type="AlphaFoldDB" id="A0A183FGG3"/>
<name>A0A183FGG3_HELPZ</name>
<dbReference type="EMBL" id="UZAH01025531">
    <property type="protein sequence ID" value="VDO65679.1"/>
    <property type="molecule type" value="Genomic_DNA"/>
</dbReference>
<evidence type="ECO:0000313" key="3">
    <source>
        <dbReference type="Proteomes" id="UP000050761"/>
    </source>
</evidence>
<evidence type="ECO:0000313" key="2">
    <source>
        <dbReference type="EMBL" id="VDO65679.1"/>
    </source>
</evidence>
<gene>
    <name evidence="2" type="ORF">HPBE_LOCUS5741</name>
</gene>
<reference evidence="4" key="2">
    <citation type="submission" date="2019-09" db="UniProtKB">
        <authorList>
            <consortium name="WormBaseParasite"/>
        </authorList>
    </citation>
    <scope>IDENTIFICATION</scope>
</reference>
<protein>
    <submittedName>
        <fullName evidence="2 4">Uncharacterized protein</fullName>
    </submittedName>
</protein>
<evidence type="ECO:0000256" key="1">
    <source>
        <dbReference type="SAM" id="MobiDB-lite"/>
    </source>
</evidence>
<keyword evidence="3" id="KW-1185">Reference proteome</keyword>
<accession>A0A3P7XJ87</accession>
<feature type="region of interest" description="Disordered" evidence="1">
    <location>
        <begin position="1"/>
        <end position="22"/>
    </location>
</feature>
<proteinExistence type="predicted"/>
<reference evidence="2 3" key="1">
    <citation type="submission" date="2018-11" db="EMBL/GenBank/DDBJ databases">
        <authorList>
            <consortium name="Pathogen Informatics"/>
        </authorList>
    </citation>
    <scope>NUCLEOTIDE SEQUENCE [LARGE SCALE GENOMIC DNA]</scope>
</reference>
<organism evidence="3 4">
    <name type="scientific">Heligmosomoides polygyrus</name>
    <name type="common">Parasitic roundworm</name>
    <dbReference type="NCBI Taxonomy" id="6339"/>
    <lineage>
        <taxon>Eukaryota</taxon>
        <taxon>Metazoa</taxon>
        <taxon>Ecdysozoa</taxon>
        <taxon>Nematoda</taxon>
        <taxon>Chromadorea</taxon>
        <taxon>Rhabditida</taxon>
        <taxon>Rhabditina</taxon>
        <taxon>Rhabditomorpha</taxon>
        <taxon>Strongyloidea</taxon>
        <taxon>Heligmosomidae</taxon>
        <taxon>Heligmosomoides</taxon>
    </lineage>
</organism>
<accession>A0A183FGG3</accession>
<dbReference type="WBParaSite" id="HPBE_0000574001-mRNA-1">
    <property type="protein sequence ID" value="HPBE_0000574001-mRNA-1"/>
    <property type="gene ID" value="HPBE_0000574001"/>
</dbReference>